<evidence type="ECO:0000256" key="4">
    <source>
        <dbReference type="ARBA" id="ARBA00064744"/>
    </source>
</evidence>
<dbReference type="VEuPathDB" id="VectorBase:SSCA005352"/>
<dbReference type="InterPro" id="IPR012677">
    <property type="entry name" value="Nucleotide-bd_a/b_plait_sf"/>
</dbReference>
<evidence type="ECO:0000256" key="7">
    <source>
        <dbReference type="SAM" id="MobiDB-lite"/>
    </source>
</evidence>
<protein>
    <recommendedName>
        <fullName evidence="5">RNA-binding motif protein, X-linked 2</fullName>
    </recommendedName>
</protein>
<proteinExistence type="inferred from homology"/>
<comment type="subunit">
    <text evidence="4">Part of the activated spliceosome B/catalytic step 1 spliceosome, one of the forms of the spliceosome which has a well-formed active site but still cannot catalyze the branching reaction and is composed of at least 52 proteins, the U2, U5 and U6 snRNAs and the pre-mRNA. Component of the minor spliceosome, which splices U12-type introns.</text>
</comment>
<reference evidence="9" key="3">
    <citation type="submission" date="2020-01" db="EMBL/GenBank/DDBJ databases">
        <authorList>
            <person name="Korhonen P.K.K."/>
            <person name="Guangxu M.G."/>
            <person name="Wang T.W."/>
            <person name="Stroehlein A.J.S."/>
            <person name="Young N.D."/>
            <person name="Ang C.-S.A."/>
            <person name="Fernando D.W.F."/>
            <person name="Lu H.L."/>
            <person name="Taylor S.T."/>
            <person name="Ehtesham M.E.M."/>
            <person name="Najaraj S.H.N."/>
            <person name="Harsha G.H.G."/>
            <person name="Madugundu A.M."/>
            <person name="Renuse S.R."/>
            <person name="Holt D.H."/>
            <person name="Pandey A.P."/>
            <person name="Papenfuss A.P."/>
            <person name="Gasser R.B.G."/>
            <person name="Fischer K.F."/>
        </authorList>
    </citation>
    <scope>NUCLEOTIDE SEQUENCE</scope>
    <source>
        <strain evidence="9">SSS_KF_BRIS2020</strain>
    </source>
</reference>
<reference evidence="11" key="4">
    <citation type="submission" date="2022-06" db="UniProtKB">
        <authorList>
            <consortium name="EnsemblMetazoa"/>
        </authorList>
    </citation>
    <scope>IDENTIFICATION</scope>
</reference>
<dbReference type="EMBL" id="JXLN01004396">
    <property type="protein sequence ID" value="KPM03250.1"/>
    <property type="molecule type" value="Genomic_DNA"/>
</dbReference>
<evidence type="ECO:0000256" key="3">
    <source>
        <dbReference type="ARBA" id="ARBA00061455"/>
    </source>
</evidence>
<sequence length="243" mass="28474">MNPLTNVKNITKLSERDLEMGLSVENSWHNMYKDSAWIFVGGLHFDLSEGDIIAVFSQYGEIVNINLVRDRKTGKSRGFAFICYENQRSTVLAVDNFNGISLLNRIIRVDHVQEYRIPKEYDDVTPEMRQLYMEGCAPKPQTSIIKLEQPVIKENDENEHKTDVKKFDLINKKQKRKDQKKRSKKNSKIKKRSHSSSSSTSSDSSSSSEDAHHHRHHHKKKKHENQRKNRHQKKSKKKRLRDH</sequence>
<dbReference type="Gene3D" id="3.30.70.330">
    <property type="match status" value="1"/>
</dbReference>
<organism evidence="10 13">
    <name type="scientific">Sarcoptes scabiei</name>
    <name type="common">Itch mite</name>
    <name type="synonym">Acarus scabiei</name>
    <dbReference type="NCBI Taxonomy" id="52283"/>
    <lineage>
        <taxon>Eukaryota</taxon>
        <taxon>Metazoa</taxon>
        <taxon>Ecdysozoa</taxon>
        <taxon>Arthropoda</taxon>
        <taxon>Chelicerata</taxon>
        <taxon>Arachnida</taxon>
        <taxon>Acari</taxon>
        <taxon>Acariformes</taxon>
        <taxon>Sarcoptiformes</taxon>
        <taxon>Astigmata</taxon>
        <taxon>Psoroptidia</taxon>
        <taxon>Sarcoptoidea</taxon>
        <taxon>Sarcoptidae</taxon>
        <taxon>Sarcoptinae</taxon>
        <taxon>Sarcoptes</taxon>
    </lineage>
</organism>
<dbReference type="EnsemblMetazoa" id="SSS_3868s_mrna">
    <property type="protein sequence ID" value="KAF7493323.1"/>
    <property type="gene ID" value="SSS_3868"/>
</dbReference>
<reference evidence="12" key="2">
    <citation type="journal article" date="2020" name="PLoS Negl. Trop. Dis.">
        <title>High-quality nuclear genome for Sarcoptes scabiei-A critical resource for a neglected parasite.</title>
        <authorList>
            <person name="Korhonen P.K."/>
            <person name="Gasser R.B."/>
            <person name="Ma G."/>
            <person name="Wang T."/>
            <person name="Stroehlein A.J."/>
            <person name="Young N.D."/>
            <person name="Ang C.S."/>
            <person name="Fernando D.D."/>
            <person name="Lu H.C."/>
            <person name="Taylor S."/>
            <person name="Reynolds S.L."/>
            <person name="Mofiz E."/>
            <person name="Najaraj S.H."/>
            <person name="Gowda H."/>
            <person name="Madugundu A."/>
            <person name="Renuse S."/>
            <person name="Holt D."/>
            <person name="Pandey A."/>
            <person name="Papenfuss A.T."/>
            <person name="Fischer K."/>
        </authorList>
    </citation>
    <scope>NUCLEOTIDE SEQUENCE [LARGE SCALE GENOMIC DNA]</scope>
</reference>
<dbReference type="Proteomes" id="UP000616769">
    <property type="component" value="Unassembled WGS sequence"/>
</dbReference>
<dbReference type="CDD" id="cd12411">
    <property type="entry name" value="RRM_ist3_like"/>
    <property type="match status" value="1"/>
</dbReference>
<dbReference type="InterPro" id="IPR045844">
    <property type="entry name" value="RRM_Ist3-like"/>
</dbReference>
<dbReference type="PROSITE" id="PS50102">
    <property type="entry name" value="RRM"/>
    <property type="match status" value="1"/>
</dbReference>
<dbReference type="InterPro" id="IPR051847">
    <property type="entry name" value="RNA_proc/Spliceosome_comp"/>
</dbReference>
<dbReference type="GO" id="GO:0071011">
    <property type="term" value="C:precatalytic spliceosome"/>
    <property type="evidence" value="ECO:0007669"/>
    <property type="project" value="TreeGrafter"/>
</dbReference>
<feature type="region of interest" description="Disordered" evidence="7">
    <location>
        <begin position="156"/>
        <end position="243"/>
    </location>
</feature>
<dbReference type="OrthoDB" id="2573941at2759"/>
<feature type="compositionally biased region" description="Basic residues" evidence="7">
    <location>
        <begin position="213"/>
        <end position="243"/>
    </location>
</feature>
<comment type="function">
    <text evidence="2">Involved in pre-mRNA splicing as component of the activated spliceosome. As a component of the minor spliceosome, involved in the splicing of U12-type introns in pre-mRNAs.</text>
</comment>
<dbReference type="Pfam" id="PF00076">
    <property type="entry name" value="RRM_1"/>
    <property type="match status" value="1"/>
</dbReference>
<evidence type="ECO:0000313" key="12">
    <source>
        <dbReference type="Proteomes" id="UP000070412"/>
    </source>
</evidence>
<dbReference type="SMART" id="SM00360">
    <property type="entry name" value="RRM"/>
    <property type="match status" value="1"/>
</dbReference>
<dbReference type="GO" id="GO:0000398">
    <property type="term" value="P:mRNA splicing, via spliceosome"/>
    <property type="evidence" value="ECO:0007669"/>
    <property type="project" value="InterPro"/>
</dbReference>
<dbReference type="EMBL" id="WVUK01000056">
    <property type="protein sequence ID" value="KAF7493323.1"/>
    <property type="molecule type" value="Genomic_DNA"/>
</dbReference>
<dbReference type="GO" id="GO:0005654">
    <property type="term" value="C:nucleoplasm"/>
    <property type="evidence" value="ECO:0007669"/>
    <property type="project" value="UniProtKB-ARBA"/>
</dbReference>
<accession>A0A131ZYQ3</accession>
<evidence type="ECO:0000256" key="1">
    <source>
        <dbReference type="ARBA" id="ARBA00022884"/>
    </source>
</evidence>
<dbReference type="SUPFAM" id="SSF54928">
    <property type="entry name" value="RNA-binding domain, RBD"/>
    <property type="match status" value="1"/>
</dbReference>
<evidence type="ECO:0000313" key="13">
    <source>
        <dbReference type="Proteomes" id="UP000616769"/>
    </source>
</evidence>
<dbReference type="GO" id="GO:0003723">
    <property type="term" value="F:RNA binding"/>
    <property type="evidence" value="ECO:0007669"/>
    <property type="project" value="UniProtKB-UniRule"/>
</dbReference>
<feature type="compositionally biased region" description="Basic and acidic residues" evidence="7">
    <location>
        <begin position="156"/>
        <end position="171"/>
    </location>
</feature>
<keyword evidence="12" id="KW-1185">Reference proteome</keyword>
<dbReference type="PANTHER" id="PTHR45880:SF1">
    <property type="entry name" value="RNA-BINDING MOTIF PROTEIN, X-LINKED 2"/>
    <property type="match status" value="1"/>
</dbReference>
<dbReference type="GO" id="GO:0005686">
    <property type="term" value="C:U2 snRNP"/>
    <property type="evidence" value="ECO:0007669"/>
    <property type="project" value="TreeGrafter"/>
</dbReference>
<gene>
    <name evidence="10" type="ORF">QR98_0016800</name>
    <name evidence="9" type="ORF">SSS_3868</name>
</gene>
<evidence type="ECO:0000313" key="9">
    <source>
        <dbReference type="EMBL" id="KAF7493323.1"/>
    </source>
</evidence>
<dbReference type="InterPro" id="IPR035979">
    <property type="entry name" value="RBD_domain_sf"/>
</dbReference>
<feature type="domain" description="RRM" evidence="8">
    <location>
        <begin position="36"/>
        <end position="114"/>
    </location>
</feature>
<evidence type="ECO:0000313" key="10">
    <source>
        <dbReference type="EMBL" id="KPM03250.1"/>
    </source>
</evidence>
<dbReference type="AlphaFoldDB" id="A0A131ZYQ3"/>
<dbReference type="PANTHER" id="PTHR45880">
    <property type="entry name" value="RNA-BINDING MOTIF PROTEIN, X-LINKED 2"/>
    <property type="match status" value="1"/>
</dbReference>
<evidence type="ECO:0000256" key="5">
    <source>
        <dbReference type="ARBA" id="ARBA00074390"/>
    </source>
</evidence>
<dbReference type="InterPro" id="IPR000504">
    <property type="entry name" value="RRM_dom"/>
</dbReference>
<evidence type="ECO:0000259" key="8">
    <source>
        <dbReference type="PROSITE" id="PS50102"/>
    </source>
</evidence>
<reference evidence="10 13" key="1">
    <citation type="journal article" date="2015" name="Parasit. Vectors">
        <title>Draft genome of the scabies mite.</title>
        <authorList>
            <person name="Rider S.D.Jr."/>
            <person name="Morgan M.S."/>
            <person name="Arlian L.G."/>
        </authorList>
    </citation>
    <scope>NUCLEOTIDE SEQUENCE [LARGE SCALE GENOMIC DNA]</scope>
    <source>
        <strain evidence="10">Arlian Lab</strain>
    </source>
</reference>
<evidence type="ECO:0000313" key="11">
    <source>
        <dbReference type="EnsemblMetazoa" id="KAF7493323.1"/>
    </source>
</evidence>
<evidence type="ECO:0000256" key="6">
    <source>
        <dbReference type="PROSITE-ProRule" id="PRU00176"/>
    </source>
</evidence>
<dbReference type="GO" id="GO:0071013">
    <property type="term" value="C:catalytic step 2 spliceosome"/>
    <property type="evidence" value="ECO:0007669"/>
    <property type="project" value="TreeGrafter"/>
</dbReference>
<name>A0A131ZYQ3_SARSC</name>
<keyword evidence="1 6" id="KW-0694">RNA-binding</keyword>
<dbReference type="Proteomes" id="UP000070412">
    <property type="component" value="Unassembled WGS sequence"/>
</dbReference>
<feature type="compositionally biased region" description="Basic residues" evidence="7">
    <location>
        <begin position="172"/>
        <end position="194"/>
    </location>
</feature>
<evidence type="ECO:0000256" key="2">
    <source>
        <dbReference type="ARBA" id="ARBA00053249"/>
    </source>
</evidence>
<dbReference type="FunFam" id="3.30.70.330:FF:000218">
    <property type="entry name" value="RNA-binding motif protein, X-linked 2"/>
    <property type="match status" value="1"/>
</dbReference>
<feature type="compositionally biased region" description="Low complexity" evidence="7">
    <location>
        <begin position="195"/>
        <end position="208"/>
    </location>
</feature>
<comment type="similarity">
    <text evidence="3">Belongs to the IST3 family.</text>
</comment>